<keyword evidence="3 6" id="KW-0812">Transmembrane</keyword>
<dbReference type="SUPFAM" id="SSF103473">
    <property type="entry name" value="MFS general substrate transporter"/>
    <property type="match status" value="1"/>
</dbReference>
<evidence type="ECO:0000256" key="3">
    <source>
        <dbReference type="ARBA" id="ARBA00022692"/>
    </source>
</evidence>
<dbReference type="Pfam" id="PF07690">
    <property type="entry name" value="MFS_1"/>
    <property type="match status" value="1"/>
</dbReference>
<dbReference type="InterPro" id="IPR050930">
    <property type="entry name" value="MFS_Vesicular_Transporter"/>
</dbReference>
<feature type="transmembrane region" description="Helical" evidence="6">
    <location>
        <begin position="83"/>
        <end position="101"/>
    </location>
</feature>
<dbReference type="GO" id="GO:0016020">
    <property type="term" value="C:membrane"/>
    <property type="evidence" value="ECO:0007669"/>
    <property type="project" value="UniProtKB-SubCell"/>
</dbReference>
<dbReference type="GO" id="GO:0022857">
    <property type="term" value="F:transmembrane transporter activity"/>
    <property type="evidence" value="ECO:0007669"/>
    <property type="project" value="InterPro"/>
</dbReference>
<proteinExistence type="predicted"/>
<sequence>MDDPAKAESKAGVLQWGLIKIILTLLLLTAAFGTTSILFPPFLDGLGYHISAIGVLVSLLNVAALLSRLPSGLLYNAGRAGRLIRLSLILFGVTTALYPFAKDPLFLWSLRFVNGLFYGVATTVNFAMYMDAIPPQVARHRALALYAGGLAAGHMVGNTIGGYTHDIFGMDNAFFITAFFSSAALLFTFRIQLYPQPPAKRPVGHGEAGEDAQAAKTAGPSWLSRIRRFVPAFLDPLVVDMFMVAFFLNLFFSLAGTYVTLYALAVGLTLGHVGVIKGALSLTNAVTRPFSGDLASRFGEDRISNIGLTVTTCLLMVIPFLSTLVPLVILFVLMGFMRAGVLVSNTVKAARVGEKRMSRGMASGLYNAATDLGTVAGPIYGGLVASQVGIKPMFWVSPVIGLGAYFLVQWVARRRAPLMSA</sequence>
<name>A0A932GQ91_UNCTE</name>
<dbReference type="PANTHER" id="PTHR23506">
    <property type="entry name" value="GH10249P"/>
    <property type="match status" value="1"/>
</dbReference>
<evidence type="ECO:0000256" key="2">
    <source>
        <dbReference type="ARBA" id="ARBA00022448"/>
    </source>
</evidence>
<evidence type="ECO:0000256" key="5">
    <source>
        <dbReference type="ARBA" id="ARBA00023136"/>
    </source>
</evidence>
<feature type="transmembrane region" description="Helical" evidence="6">
    <location>
        <begin position="327"/>
        <end position="347"/>
    </location>
</feature>
<feature type="transmembrane region" description="Helical" evidence="6">
    <location>
        <begin position="48"/>
        <end position="71"/>
    </location>
</feature>
<keyword evidence="2" id="KW-0813">Transport</keyword>
<evidence type="ECO:0000313" key="9">
    <source>
        <dbReference type="Proteomes" id="UP000741360"/>
    </source>
</evidence>
<reference evidence="8" key="1">
    <citation type="submission" date="2020-07" db="EMBL/GenBank/DDBJ databases">
        <title>Huge and variable diversity of episymbiotic CPR bacteria and DPANN archaea in groundwater ecosystems.</title>
        <authorList>
            <person name="He C.Y."/>
            <person name="Keren R."/>
            <person name="Whittaker M."/>
            <person name="Farag I.F."/>
            <person name="Doudna J."/>
            <person name="Cate J.H.D."/>
            <person name="Banfield J.F."/>
        </authorList>
    </citation>
    <scope>NUCLEOTIDE SEQUENCE</scope>
    <source>
        <strain evidence="8">NC_groundwater_717_Ag_S-0.2um_59_8</strain>
    </source>
</reference>
<keyword evidence="4 6" id="KW-1133">Transmembrane helix</keyword>
<feature type="transmembrane region" description="Helical" evidence="6">
    <location>
        <begin position="21"/>
        <end position="42"/>
    </location>
</feature>
<feature type="domain" description="Major facilitator superfamily (MFS) profile" evidence="7">
    <location>
        <begin position="17"/>
        <end position="416"/>
    </location>
</feature>
<dbReference type="AlphaFoldDB" id="A0A932GQ91"/>
<organism evidence="8 9">
    <name type="scientific">Tectimicrobiota bacterium</name>
    <dbReference type="NCBI Taxonomy" id="2528274"/>
    <lineage>
        <taxon>Bacteria</taxon>
        <taxon>Pseudomonadati</taxon>
        <taxon>Nitrospinota/Tectimicrobiota group</taxon>
        <taxon>Candidatus Tectimicrobiota</taxon>
    </lineage>
</organism>
<protein>
    <submittedName>
        <fullName evidence="8">MFS transporter</fullName>
    </submittedName>
</protein>
<dbReference type="PANTHER" id="PTHR23506:SF23">
    <property type="entry name" value="GH10249P"/>
    <property type="match status" value="1"/>
</dbReference>
<dbReference type="InterPro" id="IPR011701">
    <property type="entry name" value="MFS"/>
</dbReference>
<accession>A0A932GQ91</accession>
<evidence type="ECO:0000313" key="8">
    <source>
        <dbReference type="EMBL" id="MBI3015181.1"/>
    </source>
</evidence>
<dbReference type="InterPro" id="IPR020846">
    <property type="entry name" value="MFS_dom"/>
</dbReference>
<gene>
    <name evidence="8" type="ORF">HYY65_09020</name>
</gene>
<dbReference type="PROSITE" id="PS50850">
    <property type="entry name" value="MFS"/>
    <property type="match status" value="1"/>
</dbReference>
<dbReference type="EMBL" id="JACPSX010000172">
    <property type="protein sequence ID" value="MBI3015181.1"/>
    <property type="molecule type" value="Genomic_DNA"/>
</dbReference>
<feature type="transmembrane region" description="Helical" evidence="6">
    <location>
        <begin position="394"/>
        <end position="412"/>
    </location>
</feature>
<dbReference type="Proteomes" id="UP000741360">
    <property type="component" value="Unassembled WGS sequence"/>
</dbReference>
<keyword evidence="5 6" id="KW-0472">Membrane</keyword>
<feature type="transmembrane region" description="Helical" evidence="6">
    <location>
        <begin position="142"/>
        <end position="161"/>
    </location>
</feature>
<dbReference type="Gene3D" id="1.20.1250.20">
    <property type="entry name" value="MFS general substrate transporter like domains"/>
    <property type="match status" value="2"/>
</dbReference>
<feature type="transmembrane region" description="Helical" evidence="6">
    <location>
        <begin position="368"/>
        <end position="388"/>
    </location>
</feature>
<dbReference type="InterPro" id="IPR036259">
    <property type="entry name" value="MFS_trans_sf"/>
</dbReference>
<feature type="transmembrane region" description="Helical" evidence="6">
    <location>
        <begin position="107"/>
        <end position="130"/>
    </location>
</feature>
<evidence type="ECO:0000256" key="1">
    <source>
        <dbReference type="ARBA" id="ARBA00004141"/>
    </source>
</evidence>
<feature type="transmembrane region" description="Helical" evidence="6">
    <location>
        <begin position="173"/>
        <end position="191"/>
    </location>
</feature>
<comment type="caution">
    <text evidence="8">The sequence shown here is derived from an EMBL/GenBank/DDBJ whole genome shotgun (WGS) entry which is preliminary data.</text>
</comment>
<evidence type="ECO:0000256" key="6">
    <source>
        <dbReference type="SAM" id="Phobius"/>
    </source>
</evidence>
<evidence type="ECO:0000259" key="7">
    <source>
        <dbReference type="PROSITE" id="PS50850"/>
    </source>
</evidence>
<dbReference type="CDD" id="cd17325">
    <property type="entry name" value="MFS_MdtG_SLC18_like"/>
    <property type="match status" value="1"/>
</dbReference>
<evidence type="ECO:0000256" key="4">
    <source>
        <dbReference type="ARBA" id="ARBA00022989"/>
    </source>
</evidence>
<comment type="subcellular location">
    <subcellularLocation>
        <location evidence="1">Membrane</location>
        <topology evidence="1">Multi-pass membrane protein</topology>
    </subcellularLocation>
</comment>